<dbReference type="EMBL" id="PNGC01000002">
    <property type="protein sequence ID" value="PMB89286.1"/>
    <property type="molecule type" value="Genomic_DNA"/>
</dbReference>
<reference evidence="1 2" key="1">
    <citation type="submission" date="2017-09" db="EMBL/GenBank/DDBJ databases">
        <title>Bacterial strain isolated from the female urinary microbiota.</title>
        <authorList>
            <person name="Thomas-White K."/>
            <person name="Kumar N."/>
            <person name="Forster S."/>
            <person name="Putonti C."/>
            <person name="Lawley T."/>
            <person name="Wolfe A.J."/>
        </authorList>
    </citation>
    <scope>NUCLEOTIDE SEQUENCE [LARGE SCALE GENOMIC DNA]</scope>
    <source>
        <strain evidence="1 2">UMB0744</strain>
    </source>
</reference>
<protein>
    <submittedName>
        <fullName evidence="1">Uncharacterized protein</fullName>
    </submittedName>
</protein>
<keyword evidence="2" id="KW-1185">Reference proteome</keyword>
<dbReference type="RefSeq" id="WP_102184332.1">
    <property type="nucleotide sequence ID" value="NZ_PNGC01000002.1"/>
</dbReference>
<organism evidence="1 2">
    <name type="scientific">Varibaculum cambriense</name>
    <dbReference type="NCBI Taxonomy" id="184870"/>
    <lineage>
        <taxon>Bacteria</taxon>
        <taxon>Bacillati</taxon>
        <taxon>Actinomycetota</taxon>
        <taxon>Actinomycetes</taxon>
        <taxon>Actinomycetales</taxon>
        <taxon>Actinomycetaceae</taxon>
        <taxon>Varibaculum</taxon>
    </lineage>
</organism>
<sequence>MSTTPPRPIIHAIAERVITEIIPCTLMNGCEGFLELIRHGNLVTTNSNIYKRGTFTAKRNVQIATIPQGYRPRQGIGGVSISAFAAGYITVTATGEVIFLPSVNAGASIYFSPLTWTI</sequence>
<evidence type="ECO:0000313" key="1">
    <source>
        <dbReference type="EMBL" id="PMB89286.1"/>
    </source>
</evidence>
<accession>A0ABX4URZ2</accession>
<comment type="caution">
    <text evidence="1">The sequence shown here is derived from an EMBL/GenBank/DDBJ whole genome shotgun (WGS) entry which is preliminary data.</text>
</comment>
<evidence type="ECO:0000313" key="2">
    <source>
        <dbReference type="Proteomes" id="UP000243201"/>
    </source>
</evidence>
<gene>
    <name evidence="1" type="ORF">CJ240_05835</name>
</gene>
<name>A0ABX4URZ2_9ACTO</name>
<dbReference type="Proteomes" id="UP000243201">
    <property type="component" value="Unassembled WGS sequence"/>
</dbReference>
<proteinExistence type="predicted"/>